<proteinExistence type="predicted"/>
<evidence type="ECO:0000313" key="3">
    <source>
        <dbReference type="Proteomes" id="UP000634579"/>
    </source>
</evidence>
<dbReference type="SUPFAM" id="SSF52141">
    <property type="entry name" value="Uracil-DNA glycosylase-like"/>
    <property type="match status" value="1"/>
</dbReference>
<dbReference type="InterPro" id="IPR036895">
    <property type="entry name" value="Uracil-DNA_glycosylase-like_sf"/>
</dbReference>
<accession>A0A8I0SAM0</accession>
<keyword evidence="3" id="KW-1185">Reference proteome</keyword>
<feature type="domain" description="Uracil-DNA glycosylase-like" evidence="1">
    <location>
        <begin position="33"/>
        <end position="172"/>
    </location>
</feature>
<dbReference type="Pfam" id="PF03167">
    <property type="entry name" value="UDG"/>
    <property type="match status" value="1"/>
</dbReference>
<evidence type="ECO:0000313" key="2">
    <source>
        <dbReference type="EMBL" id="MBF4632632.1"/>
    </source>
</evidence>
<protein>
    <submittedName>
        <fullName evidence="2">Uracil-DNA glycosylase</fullName>
    </submittedName>
</protein>
<dbReference type="Gene3D" id="3.40.470.10">
    <property type="entry name" value="Uracil-DNA glycosylase-like domain"/>
    <property type="match status" value="1"/>
</dbReference>
<dbReference type="InterPro" id="IPR005122">
    <property type="entry name" value="Uracil-DNA_glycosylase-like"/>
</dbReference>
<evidence type="ECO:0000259" key="1">
    <source>
        <dbReference type="Pfam" id="PF03167"/>
    </source>
</evidence>
<gene>
    <name evidence="2" type="ORF">ITJ42_15540</name>
</gene>
<dbReference type="EMBL" id="JADKRP010000006">
    <property type="protein sequence ID" value="MBF4632632.1"/>
    <property type="molecule type" value="Genomic_DNA"/>
</dbReference>
<name>A0A8I0SAM0_9MICO</name>
<comment type="caution">
    <text evidence="2">The sequence shown here is derived from an EMBL/GenBank/DDBJ whole genome shotgun (WGS) entry which is preliminary data.</text>
</comment>
<organism evidence="2 3">
    <name type="scientific">Clavibacter phaseoli</name>
    <dbReference type="NCBI Taxonomy" id="1734031"/>
    <lineage>
        <taxon>Bacteria</taxon>
        <taxon>Bacillati</taxon>
        <taxon>Actinomycetota</taxon>
        <taxon>Actinomycetes</taxon>
        <taxon>Micrococcales</taxon>
        <taxon>Microbacteriaceae</taxon>
        <taxon>Clavibacter</taxon>
    </lineage>
</organism>
<dbReference type="Proteomes" id="UP000634579">
    <property type="component" value="Unassembled WGS sequence"/>
</dbReference>
<dbReference type="AlphaFoldDB" id="A0A8I0SAM0"/>
<sequence length="190" mass="20412">MVDVRTLNALAETWRSTADATGRFVPGFDPRSGGTASRVLVLMQSPGPRTIAAGSAAVCSEDNLGPTAAAFRAARIESGLSRDHYLRWNLIPWEIPAGRVRPTDIEQGRLALGELLDLLPALEAVVTYGTVALDGVMRYLTLHDDPRVVPVLGAPHPSPANGRHRADQHLRSVNALRLADRLGSGRRVAD</sequence>
<reference evidence="2 3" key="1">
    <citation type="submission" date="2020-10" db="EMBL/GenBank/DDBJ databases">
        <title>Draft genome sequences of plant-associated actinobacteria.</title>
        <authorList>
            <person name="Tarlachkov S.V."/>
            <person name="Starodumova I.P."/>
            <person name="Dorofeeva L.V."/>
            <person name="Prisyazhnaya N.V."/>
            <person name="Roubtsova T.V."/>
            <person name="Chizhov V.N."/>
            <person name="Nadler S.A."/>
            <person name="Subbotin S.A."/>
            <person name="Evtushenko L.I."/>
        </authorList>
    </citation>
    <scope>NUCLEOTIDE SEQUENCE [LARGE SCALE GENOMIC DNA]</scope>
    <source>
        <strain evidence="2 3">VKM Ac-2886</strain>
    </source>
</reference>